<keyword evidence="5" id="KW-0408">Iron</keyword>
<comment type="caution">
    <text evidence="11">The sequence shown here is derived from an EMBL/GenBank/DDBJ whole genome shotgun (WGS) entry which is preliminary data.</text>
</comment>
<dbReference type="PANTHER" id="PTHR30176:SF3">
    <property type="entry name" value="FERREDOXIN-TYPE PROTEIN NAPH"/>
    <property type="match status" value="1"/>
</dbReference>
<keyword evidence="8" id="KW-0472">Membrane</keyword>
<dbReference type="PROSITE" id="PS51379">
    <property type="entry name" value="4FE4S_FER_2"/>
    <property type="match status" value="1"/>
</dbReference>
<keyword evidence="4" id="KW-0249">Electron transport</keyword>
<proteinExistence type="predicted"/>
<feature type="transmembrane region" description="Helical" evidence="8">
    <location>
        <begin position="84"/>
        <end position="103"/>
    </location>
</feature>
<feature type="region of interest" description="Disordered" evidence="7">
    <location>
        <begin position="50"/>
        <end position="77"/>
    </location>
</feature>
<evidence type="ECO:0000313" key="13">
    <source>
        <dbReference type="Proteomes" id="UP000270112"/>
    </source>
</evidence>
<evidence type="ECO:0000256" key="6">
    <source>
        <dbReference type="ARBA" id="ARBA00023014"/>
    </source>
</evidence>
<keyword evidence="1" id="KW-0813">Transport</keyword>
<reference evidence="13" key="2">
    <citation type="submission" date="2018-05" db="EMBL/GenBank/DDBJ databases">
        <title>Genome Sequencing of selected type strains of the family Eggerthellaceae.</title>
        <authorList>
            <person name="Danylec N."/>
            <person name="Stoll D.A."/>
            <person name="Doetsch A."/>
            <person name="Huch M."/>
        </authorList>
    </citation>
    <scope>NUCLEOTIDE SEQUENCE [LARGE SCALE GENOMIC DNA]</scope>
    <source>
        <strain evidence="13">DSM 16107</strain>
    </source>
</reference>
<keyword evidence="2" id="KW-0004">4Fe-4S</keyword>
<feature type="compositionally biased region" description="Basic and acidic residues" evidence="7">
    <location>
        <begin position="52"/>
        <end position="72"/>
    </location>
</feature>
<dbReference type="EMBL" id="PPTT01000004">
    <property type="protein sequence ID" value="RDB70717.1"/>
    <property type="molecule type" value="Genomic_DNA"/>
</dbReference>
<dbReference type="GO" id="GO:0051539">
    <property type="term" value="F:4 iron, 4 sulfur cluster binding"/>
    <property type="evidence" value="ECO:0007669"/>
    <property type="project" value="UniProtKB-KW"/>
</dbReference>
<evidence type="ECO:0000313" key="10">
    <source>
        <dbReference type="EMBL" id="RDB70717.1"/>
    </source>
</evidence>
<keyword evidence="8" id="KW-0812">Transmembrane</keyword>
<dbReference type="GO" id="GO:0005886">
    <property type="term" value="C:plasma membrane"/>
    <property type="evidence" value="ECO:0007669"/>
    <property type="project" value="TreeGrafter"/>
</dbReference>
<evidence type="ECO:0000256" key="3">
    <source>
        <dbReference type="ARBA" id="ARBA00022723"/>
    </source>
</evidence>
<evidence type="ECO:0000256" key="8">
    <source>
        <dbReference type="SAM" id="Phobius"/>
    </source>
</evidence>
<keyword evidence="8" id="KW-1133">Transmembrane helix</keyword>
<feature type="transmembrane region" description="Helical" evidence="8">
    <location>
        <begin position="139"/>
        <end position="158"/>
    </location>
</feature>
<dbReference type="Proteomes" id="UP000253817">
    <property type="component" value="Unassembled WGS sequence"/>
</dbReference>
<reference evidence="11" key="3">
    <citation type="journal article" date="2019" name="Microbiol. Resour. Announc.">
        <title>Draft Genome Sequences of Type Strains of Gordonibacter faecihominis, Paraeggerthella hongkongensis, Parvibacter caecicola,Slackia equolifaciens, Slackia faecicanis, and Slackia isoflavoniconvertens.</title>
        <authorList>
            <person name="Danylec N."/>
            <person name="Stoll D.A."/>
            <person name="Dotsch A."/>
            <person name="Huch M."/>
        </authorList>
    </citation>
    <scope>NUCLEOTIDE SEQUENCE</scope>
    <source>
        <strain evidence="11">DSM 16107</strain>
    </source>
</reference>
<keyword evidence="3" id="KW-0479">Metal-binding</keyword>
<gene>
    <name evidence="10" type="ORF">C1876_03125</name>
    <name evidence="11" type="ORF">DMP09_09385</name>
</gene>
<evidence type="ECO:0000259" key="9">
    <source>
        <dbReference type="PROSITE" id="PS51379"/>
    </source>
</evidence>
<feature type="domain" description="4Fe-4S ferredoxin-type" evidence="9">
    <location>
        <begin position="334"/>
        <end position="354"/>
    </location>
</feature>
<evidence type="ECO:0000256" key="7">
    <source>
        <dbReference type="SAM" id="MobiDB-lite"/>
    </source>
</evidence>
<evidence type="ECO:0000313" key="11">
    <source>
        <dbReference type="EMBL" id="RNM41477.1"/>
    </source>
</evidence>
<dbReference type="Proteomes" id="UP000270112">
    <property type="component" value="Unassembled WGS sequence"/>
</dbReference>
<feature type="transmembrane region" description="Helical" evidence="8">
    <location>
        <begin position="205"/>
        <end position="237"/>
    </location>
</feature>
<keyword evidence="6" id="KW-0411">Iron-sulfur</keyword>
<dbReference type="InterPro" id="IPR017900">
    <property type="entry name" value="4Fe4S_Fe_S_CS"/>
</dbReference>
<evidence type="ECO:0000256" key="2">
    <source>
        <dbReference type="ARBA" id="ARBA00022485"/>
    </source>
</evidence>
<dbReference type="EMBL" id="QICC01000035">
    <property type="protein sequence ID" value="RNM41477.1"/>
    <property type="molecule type" value="Genomic_DNA"/>
</dbReference>
<feature type="transmembrane region" description="Helical" evidence="8">
    <location>
        <begin position="249"/>
        <end position="267"/>
    </location>
</feature>
<dbReference type="InterPro" id="IPR017896">
    <property type="entry name" value="4Fe4S_Fe-S-bd"/>
</dbReference>
<organism evidence="11 13">
    <name type="scientific">Eggerthella sinensis</name>
    <dbReference type="NCBI Taxonomy" id="242230"/>
    <lineage>
        <taxon>Bacteria</taxon>
        <taxon>Bacillati</taxon>
        <taxon>Actinomycetota</taxon>
        <taxon>Coriobacteriia</taxon>
        <taxon>Eggerthellales</taxon>
        <taxon>Eggerthellaceae</taxon>
        <taxon>Eggerthella</taxon>
    </lineage>
</organism>
<sequence length="365" mass="39583">MPLRGDRFECQRPAGDQRGAVQRLRRVRVRMPRALAAKLHWGHRARHLGGARVEEREGGVPMKTEERVEKPRATPRPRRRRVRLMRTATVLGVLAVYLVGVTLNTGLGSLSAFGVGDIAAVCPVGALETMIAGNVLLPLPLAAIVVAVIATVFLGRAFCSWICPVPLTRKLVTNKHERDAFAAARKKGRLAKHEWPGLGRNETSALGVLGITLVTTLVFGFPVFCLVCPIGLVFATLFALVRLVVFNELVADLIVFPALIVLELVILRRWCATLCPVGAFLGLFARFNRTLVPTVDRGKCLTTATGAACDACHTACNSDIDLVRDTGTGMLHDCTKCKECAAHCPADAITFPWRAKGGARQNDSE</sequence>
<accession>A0A3N0IX20</accession>
<dbReference type="GO" id="GO:0046872">
    <property type="term" value="F:metal ion binding"/>
    <property type="evidence" value="ECO:0007669"/>
    <property type="project" value="UniProtKB-KW"/>
</dbReference>
<dbReference type="AlphaFoldDB" id="A0A3N0IX20"/>
<keyword evidence="12" id="KW-1185">Reference proteome</keyword>
<protein>
    <submittedName>
        <fullName evidence="11">4Fe-4S ferredoxin</fullName>
    </submittedName>
</protein>
<dbReference type="PROSITE" id="PS00198">
    <property type="entry name" value="4FE4S_FER_1"/>
    <property type="match status" value="1"/>
</dbReference>
<evidence type="ECO:0000313" key="12">
    <source>
        <dbReference type="Proteomes" id="UP000253817"/>
    </source>
</evidence>
<dbReference type="Pfam" id="PF12801">
    <property type="entry name" value="Fer4_5"/>
    <property type="match status" value="3"/>
</dbReference>
<dbReference type="InterPro" id="IPR051684">
    <property type="entry name" value="Electron_Trans/Redox"/>
</dbReference>
<dbReference type="SUPFAM" id="SSF54862">
    <property type="entry name" value="4Fe-4S ferredoxins"/>
    <property type="match status" value="1"/>
</dbReference>
<name>A0A3N0IX20_9ACTN</name>
<evidence type="ECO:0000256" key="5">
    <source>
        <dbReference type="ARBA" id="ARBA00023004"/>
    </source>
</evidence>
<reference evidence="10 12" key="1">
    <citation type="journal article" date="2018" name="Elife">
        <title>Discovery and characterization of a prevalent human gut bacterial enzyme sufficient for the inactivation of a family of plant toxins.</title>
        <authorList>
            <person name="Koppel N."/>
            <person name="Bisanz J.E."/>
            <person name="Pandelia M.E."/>
            <person name="Turnbaugh P.J."/>
            <person name="Balskus E.P."/>
        </authorList>
    </citation>
    <scope>NUCLEOTIDE SEQUENCE [LARGE SCALE GENOMIC DNA]</scope>
    <source>
        <strain evidence="10 12">DSM 16107</strain>
    </source>
</reference>
<evidence type="ECO:0000256" key="4">
    <source>
        <dbReference type="ARBA" id="ARBA00022982"/>
    </source>
</evidence>
<evidence type="ECO:0000256" key="1">
    <source>
        <dbReference type="ARBA" id="ARBA00022448"/>
    </source>
</evidence>
<dbReference type="PANTHER" id="PTHR30176">
    <property type="entry name" value="FERREDOXIN-TYPE PROTEIN NAPH"/>
    <property type="match status" value="1"/>
</dbReference>